<protein>
    <submittedName>
        <fullName evidence="1">Uncharacterized protein</fullName>
    </submittedName>
</protein>
<feature type="non-terminal residue" evidence="1">
    <location>
        <position position="134"/>
    </location>
</feature>
<dbReference type="AlphaFoldDB" id="X0UMB5"/>
<accession>X0UMB5</accession>
<dbReference type="EMBL" id="BARS01025681">
    <property type="protein sequence ID" value="GAG06914.1"/>
    <property type="molecule type" value="Genomic_DNA"/>
</dbReference>
<gene>
    <name evidence="1" type="ORF">S01H1_40548</name>
</gene>
<sequence length="134" mass="14109">MLITSNDVKRFDGLFSIVTLPANPSLDDTLEAIDTYIGTIAAPVTSLPASSITFNPATITCHSYTATDVQVMFEQVAVEICANETSITSLNLASIGLDSLTGLTPATLNCVFGSTTPTFTPNNLLGFLDSTLDK</sequence>
<organism evidence="1">
    <name type="scientific">marine sediment metagenome</name>
    <dbReference type="NCBI Taxonomy" id="412755"/>
    <lineage>
        <taxon>unclassified sequences</taxon>
        <taxon>metagenomes</taxon>
        <taxon>ecological metagenomes</taxon>
    </lineage>
</organism>
<name>X0UMB5_9ZZZZ</name>
<comment type="caution">
    <text evidence="1">The sequence shown here is derived from an EMBL/GenBank/DDBJ whole genome shotgun (WGS) entry which is preliminary data.</text>
</comment>
<evidence type="ECO:0000313" key="1">
    <source>
        <dbReference type="EMBL" id="GAG06914.1"/>
    </source>
</evidence>
<reference evidence="1" key="1">
    <citation type="journal article" date="2014" name="Front. Microbiol.">
        <title>High frequency of phylogenetically diverse reductive dehalogenase-homologous genes in deep subseafloor sedimentary metagenomes.</title>
        <authorList>
            <person name="Kawai M."/>
            <person name="Futagami T."/>
            <person name="Toyoda A."/>
            <person name="Takaki Y."/>
            <person name="Nishi S."/>
            <person name="Hori S."/>
            <person name="Arai W."/>
            <person name="Tsubouchi T."/>
            <person name="Morono Y."/>
            <person name="Uchiyama I."/>
            <person name="Ito T."/>
            <person name="Fujiyama A."/>
            <person name="Inagaki F."/>
            <person name="Takami H."/>
        </authorList>
    </citation>
    <scope>NUCLEOTIDE SEQUENCE</scope>
    <source>
        <strain evidence="1">Expedition CK06-06</strain>
    </source>
</reference>
<proteinExistence type="predicted"/>